<protein>
    <submittedName>
        <fullName evidence="2">Uncharacterized protein</fullName>
    </submittedName>
</protein>
<name>A0AAV3S0C5_LITER</name>
<sequence length="27" mass="3099">MNDLLSDNFDAKNNSSQENDIEMGRLQ</sequence>
<keyword evidence="3" id="KW-1185">Reference proteome</keyword>
<feature type="region of interest" description="Disordered" evidence="1">
    <location>
        <begin position="1"/>
        <end position="27"/>
    </location>
</feature>
<accession>A0AAV3S0C5</accession>
<dbReference type="EMBL" id="BAABME010014733">
    <property type="protein sequence ID" value="GAA0187461.1"/>
    <property type="molecule type" value="Genomic_DNA"/>
</dbReference>
<evidence type="ECO:0000313" key="2">
    <source>
        <dbReference type="EMBL" id="GAA0187461.1"/>
    </source>
</evidence>
<evidence type="ECO:0000256" key="1">
    <source>
        <dbReference type="SAM" id="MobiDB-lite"/>
    </source>
</evidence>
<gene>
    <name evidence="2" type="ORF">LIER_34749</name>
</gene>
<dbReference type="Proteomes" id="UP001454036">
    <property type="component" value="Unassembled WGS sequence"/>
</dbReference>
<evidence type="ECO:0000313" key="3">
    <source>
        <dbReference type="Proteomes" id="UP001454036"/>
    </source>
</evidence>
<proteinExistence type="predicted"/>
<dbReference type="AlphaFoldDB" id="A0AAV3S0C5"/>
<comment type="caution">
    <text evidence="2">The sequence shown here is derived from an EMBL/GenBank/DDBJ whole genome shotgun (WGS) entry which is preliminary data.</text>
</comment>
<organism evidence="2 3">
    <name type="scientific">Lithospermum erythrorhizon</name>
    <name type="common">Purple gromwell</name>
    <name type="synonym">Lithospermum officinale var. erythrorhizon</name>
    <dbReference type="NCBI Taxonomy" id="34254"/>
    <lineage>
        <taxon>Eukaryota</taxon>
        <taxon>Viridiplantae</taxon>
        <taxon>Streptophyta</taxon>
        <taxon>Embryophyta</taxon>
        <taxon>Tracheophyta</taxon>
        <taxon>Spermatophyta</taxon>
        <taxon>Magnoliopsida</taxon>
        <taxon>eudicotyledons</taxon>
        <taxon>Gunneridae</taxon>
        <taxon>Pentapetalae</taxon>
        <taxon>asterids</taxon>
        <taxon>lamiids</taxon>
        <taxon>Boraginales</taxon>
        <taxon>Boraginaceae</taxon>
        <taxon>Boraginoideae</taxon>
        <taxon>Lithospermeae</taxon>
        <taxon>Lithospermum</taxon>
    </lineage>
</organism>
<reference evidence="2 3" key="1">
    <citation type="submission" date="2024-01" db="EMBL/GenBank/DDBJ databases">
        <title>The complete chloroplast genome sequence of Lithospermum erythrorhizon: insights into the phylogenetic relationship among Boraginaceae species and the maternal lineages of purple gromwells.</title>
        <authorList>
            <person name="Okada T."/>
            <person name="Watanabe K."/>
        </authorList>
    </citation>
    <scope>NUCLEOTIDE SEQUENCE [LARGE SCALE GENOMIC DNA]</scope>
</reference>